<keyword evidence="1" id="KW-0472">Membrane</keyword>
<accession>A0A850LQ35</accession>
<feature type="transmembrane region" description="Helical" evidence="1">
    <location>
        <begin position="160"/>
        <end position="179"/>
    </location>
</feature>
<dbReference type="Proteomes" id="UP000565723">
    <property type="component" value="Unassembled WGS sequence"/>
</dbReference>
<dbReference type="Gene3D" id="2.40.10.10">
    <property type="entry name" value="Trypsin-like serine proteases"/>
    <property type="match status" value="2"/>
</dbReference>
<dbReference type="Pfam" id="PF13365">
    <property type="entry name" value="Trypsin_2"/>
    <property type="match status" value="1"/>
</dbReference>
<name>A0A850LQ35_9RHOB</name>
<protein>
    <submittedName>
        <fullName evidence="2">Trypsin-like peptidase domain-containing protein</fullName>
    </submittedName>
</protein>
<comment type="caution">
    <text evidence="2">The sequence shown here is derived from an EMBL/GenBank/DDBJ whole genome shotgun (WGS) entry which is preliminary data.</text>
</comment>
<dbReference type="PANTHER" id="PTHR43019">
    <property type="entry name" value="SERINE ENDOPROTEASE DEGS"/>
    <property type="match status" value="1"/>
</dbReference>
<keyword evidence="1" id="KW-1133">Transmembrane helix</keyword>
<dbReference type="EMBL" id="JABXIY010000069">
    <property type="protein sequence ID" value="NVK99482.1"/>
    <property type="molecule type" value="Genomic_DNA"/>
</dbReference>
<dbReference type="InterPro" id="IPR043504">
    <property type="entry name" value="Peptidase_S1_PA_chymotrypsin"/>
</dbReference>
<reference evidence="2 3" key="1">
    <citation type="journal article" date="2020" name="Proc. Natl. Acad. Sci. U.S.A.">
        <title>Ecological drivers of bacterial community assembly in synthetic phycospheres.</title>
        <authorList>
            <person name="Fu H."/>
            <person name="Uchimiya M."/>
            <person name="Gore J."/>
            <person name="Moran M.A."/>
        </authorList>
    </citation>
    <scope>NUCLEOTIDE SEQUENCE [LARGE SCALE GENOMIC DNA]</scope>
    <source>
        <strain evidence="2">HF-Din03</strain>
    </source>
</reference>
<dbReference type="InterPro" id="IPR001940">
    <property type="entry name" value="Peptidase_S1C"/>
</dbReference>
<organism evidence="2 3">
    <name type="scientific">Ruegeria pomeroyi</name>
    <dbReference type="NCBI Taxonomy" id="89184"/>
    <lineage>
        <taxon>Bacteria</taxon>
        <taxon>Pseudomonadati</taxon>
        <taxon>Pseudomonadota</taxon>
        <taxon>Alphaproteobacteria</taxon>
        <taxon>Rhodobacterales</taxon>
        <taxon>Roseobacteraceae</taxon>
        <taxon>Ruegeria</taxon>
    </lineage>
</organism>
<sequence length="517" mass="55059">MSVPSHSPDAAVLEHLTGRSRGLYSWITSDQVALLLDRDGLLRVQAPGDLDVEGELIARVRRQEGVFHLITAPGARVWVNRQPVEAADLTHGDVIEFGEQGPLSRLRIYDERRRPHPTLVEMLSDALSYLRTSRRPLLARLPRAAGLFLGRFLGNGALMFRGLVLLGLVALAALAIWQIRADRALRAQYESGRFQVEALASALAEARREAIRPGDLDALQDEIGIRLQLNAERLDTLEERSSAATRVISTAAGSVAFIQGGYGLRHRDSGQMLRHVLGAGGNRLMLPNGQPMLSLEGDGPVAEVQYTGTGFVLAETGLIATNRHVAVPWEKSAAMGFGGDTMEPVFTRFIAYFPGRADPIDLVVRGLSDSADLALVAPAAPVELPPGLPLAEAAPPPGLEVLVMGYPTGLMSMLARSGTGFVEELRGAGITGFWEVAARLAGEGLIWPLASRGIVGQVTPALVTYDAETTHGGSGGPVLTLRGQVVAVNTAILPDFGGSNLGVPVARLRALLNAPTD</sequence>
<proteinExistence type="predicted"/>
<dbReference type="AlphaFoldDB" id="A0A850LQ35"/>
<evidence type="ECO:0000313" key="3">
    <source>
        <dbReference type="Proteomes" id="UP000565723"/>
    </source>
</evidence>
<dbReference type="InterPro" id="IPR009003">
    <property type="entry name" value="Peptidase_S1_PA"/>
</dbReference>
<dbReference type="PRINTS" id="PR00834">
    <property type="entry name" value="PROTEASES2C"/>
</dbReference>
<dbReference type="PANTHER" id="PTHR43019:SF23">
    <property type="entry name" value="PROTEASE DO-LIKE 5, CHLOROPLASTIC"/>
    <property type="match status" value="1"/>
</dbReference>
<dbReference type="GO" id="GO:0004252">
    <property type="term" value="F:serine-type endopeptidase activity"/>
    <property type="evidence" value="ECO:0007669"/>
    <property type="project" value="InterPro"/>
</dbReference>
<dbReference type="SUPFAM" id="SSF50494">
    <property type="entry name" value="Trypsin-like serine proteases"/>
    <property type="match status" value="1"/>
</dbReference>
<evidence type="ECO:0000256" key="1">
    <source>
        <dbReference type="SAM" id="Phobius"/>
    </source>
</evidence>
<dbReference type="RefSeq" id="WP_011047616.1">
    <property type="nucleotide sequence ID" value="NZ_CP076685.1"/>
</dbReference>
<evidence type="ECO:0000313" key="2">
    <source>
        <dbReference type="EMBL" id="NVK99482.1"/>
    </source>
</evidence>
<dbReference type="GO" id="GO:0006508">
    <property type="term" value="P:proteolysis"/>
    <property type="evidence" value="ECO:0007669"/>
    <property type="project" value="InterPro"/>
</dbReference>
<gene>
    <name evidence="2" type="ORF">HW564_21385</name>
</gene>
<keyword evidence="1" id="KW-0812">Transmembrane</keyword>